<comment type="caution">
    <text evidence="2">The sequence shown here is derived from an EMBL/GenBank/DDBJ whole genome shotgun (WGS) entry which is preliminary data.</text>
</comment>
<dbReference type="Proteomes" id="UP000190750">
    <property type="component" value="Unassembled WGS sequence"/>
</dbReference>
<organism evidence="2 3">
    <name type="scientific">Rhodoferax fermentans</name>
    <dbReference type="NCBI Taxonomy" id="28066"/>
    <lineage>
        <taxon>Bacteria</taxon>
        <taxon>Pseudomonadati</taxon>
        <taxon>Pseudomonadota</taxon>
        <taxon>Betaproteobacteria</taxon>
        <taxon>Burkholderiales</taxon>
        <taxon>Comamonadaceae</taxon>
        <taxon>Rhodoferax</taxon>
    </lineage>
</organism>
<dbReference type="STRING" id="28066.RF819_02050"/>
<feature type="compositionally biased region" description="Basic and acidic residues" evidence="1">
    <location>
        <begin position="7"/>
        <end position="19"/>
    </location>
</feature>
<accession>A0A1T1ANM4</accession>
<reference evidence="2 3" key="1">
    <citation type="submission" date="2017-01" db="EMBL/GenBank/DDBJ databases">
        <title>Genome sequencing of Rhodoferax fermentans JCM 7819.</title>
        <authorList>
            <person name="Kim Y.J."/>
            <person name="Farh M.E.-A."/>
            <person name="Yang D.-C."/>
        </authorList>
    </citation>
    <scope>NUCLEOTIDE SEQUENCE [LARGE SCALE GENOMIC DNA]</scope>
    <source>
        <strain evidence="2 3">JCM 7819</strain>
    </source>
</reference>
<keyword evidence="3" id="KW-1185">Reference proteome</keyword>
<gene>
    <name evidence="2" type="ORF">RF819_02050</name>
</gene>
<feature type="region of interest" description="Disordered" evidence="1">
    <location>
        <begin position="1"/>
        <end position="21"/>
    </location>
</feature>
<evidence type="ECO:0000256" key="1">
    <source>
        <dbReference type="SAM" id="MobiDB-lite"/>
    </source>
</evidence>
<sequence length="202" mass="23002">MRKKPPRRDERRRQRDQKRYPPPWMAMAVSQFDSSTGNHIENQFHNENANFLTATDEKVPSKVPSILFVSAEIGVSITCSDMEQDDDEIDLMPVTQRTVNATLATPLHPAGPCEVFQLDACPIQWLPEPDRRPIVGRRIEREIGITRCITYPYADTVEAIEAEQARRARQRPPRPTARYLKVGNAARPAKQTARFHAAPVYA</sequence>
<protein>
    <submittedName>
        <fullName evidence="2">Uncharacterized protein</fullName>
    </submittedName>
</protein>
<dbReference type="AlphaFoldDB" id="A0A1T1ANM4"/>
<proteinExistence type="predicted"/>
<dbReference type="RefSeq" id="WP_078363435.1">
    <property type="nucleotide sequence ID" value="NZ_MTJN01000002.1"/>
</dbReference>
<dbReference type="EMBL" id="MTJN01000002">
    <property type="protein sequence ID" value="OOV05654.1"/>
    <property type="molecule type" value="Genomic_DNA"/>
</dbReference>
<evidence type="ECO:0000313" key="2">
    <source>
        <dbReference type="EMBL" id="OOV05654.1"/>
    </source>
</evidence>
<name>A0A1T1ANM4_RHOFE</name>
<evidence type="ECO:0000313" key="3">
    <source>
        <dbReference type="Proteomes" id="UP000190750"/>
    </source>
</evidence>